<sequence length="374" mass="42258">MPTHTPYEPDVLPLTALDWRRLLPLVGQANAALARYDGLLQGIPNPAVMLSPLTTQEAVLSSRIEGTQATVDEVLEQEAGLLKEGSKFQDIQEISNYRAALYAAREQLKDYPIRLAFVRELHRILMSSVRGQDKTPGEFRKDQNWIGKHGCPIEQASFVPPNPVQLPDHLQAWERYLDSDDADFLLQTAVVHAQFELLHPFKDGNGRIGRILIPLFLFQKRALSQPMFYLSEYLEAHREDYYERLKAISADGDWDGWIAFFLQAIVAQAGTNSARVTAIQALYEEMKLAIQEATHSQYTVHVLDAIFSKPIFRSSDLTAQLKRDFGIHEKTTPGLLRQMRDAGILRELQAGSGRRPATLCFPRLINLAEGREVL</sequence>
<dbReference type="Gene3D" id="1.10.3290.10">
    <property type="entry name" value="Fido-like domain"/>
    <property type="match status" value="1"/>
</dbReference>
<dbReference type="EC" id="2.7.7.108" evidence="1"/>
<keyword evidence="1" id="KW-0808">Transferase</keyword>
<gene>
    <name evidence="3" type="ORF">RM530_00195</name>
</gene>
<name>A0ABU2WEQ9_9GAMM</name>
<proteinExistence type="predicted"/>
<evidence type="ECO:0000313" key="4">
    <source>
        <dbReference type="Proteomes" id="UP001254608"/>
    </source>
</evidence>
<dbReference type="Pfam" id="PF02661">
    <property type="entry name" value="Fic"/>
    <property type="match status" value="1"/>
</dbReference>
<comment type="caution">
    <text evidence="3">The sequence shown here is derived from an EMBL/GenBank/DDBJ whole genome shotgun (WGS) entry which is preliminary data.</text>
</comment>
<evidence type="ECO:0000256" key="1">
    <source>
        <dbReference type="PIRNR" id="PIRNR038925"/>
    </source>
</evidence>
<evidence type="ECO:0000313" key="3">
    <source>
        <dbReference type="EMBL" id="MDT0495789.1"/>
    </source>
</evidence>
<dbReference type="PANTHER" id="PTHR13504:SF38">
    <property type="entry name" value="FIDO DOMAIN-CONTAINING PROTEIN"/>
    <property type="match status" value="1"/>
</dbReference>
<comment type="catalytic activity">
    <reaction evidence="1">
        <text>L-tyrosyl-[protein] + ATP = O-(5'-adenylyl)-L-tyrosyl-[protein] + diphosphate</text>
        <dbReference type="Rhea" id="RHEA:54288"/>
        <dbReference type="Rhea" id="RHEA-COMP:10136"/>
        <dbReference type="Rhea" id="RHEA-COMP:13846"/>
        <dbReference type="ChEBI" id="CHEBI:30616"/>
        <dbReference type="ChEBI" id="CHEBI:33019"/>
        <dbReference type="ChEBI" id="CHEBI:46858"/>
        <dbReference type="ChEBI" id="CHEBI:83624"/>
        <dbReference type="EC" id="2.7.7.108"/>
    </reaction>
</comment>
<dbReference type="PANTHER" id="PTHR13504">
    <property type="entry name" value="FIDO DOMAIN-CONTAINING PROTEIN DDB_G0283145"/>
    <property type="match status" value="1"/>
</dbReference>
<comment type="function">
    <text evidence="1">Adenylyltransferase that mediates the addition of adenosine 5'-monophosphate (AMP) to specific residues of target proteins.</text>
</comment>
<dbReference type="InterPro" id="IPR025758">
    <property type="entry name" value="Fic/DOC_N"/>
</dbReference>
<feature type="domain" description="Fido" evidence="2">
    <location>
        <begin position="113"/>
        <end position="263"/>
    </location>
</feature>
<evidence type="ECO:0000259" key="2">
    <source>
        <dbReference type="PROSITE" id="PS51459"/>
    </source>
</evidence>
<keyword evidence="4" id="KW-1185">Reference proteome</keyword>
<accession>A0ABU2WEQ9</accession>
<dbReference type="InterPro" id="IPR003812">
    <property type="entry name" value="Fido"/>
</dbReference>
<keyword evidence="1" id="KW-0548">Nucleotidyltransferase</keyword>
<dbReference type="InterPro" id="IPR036597">
    <property type="entry name" value="Fido-like_dom_sf"/>
</dbReference>
<dbReference type="InterPro" id="IPR040198">
    <property type="entry name" value="Fido_containing"/>
</dbReference>
<dbReference type="Proteomes" id="UP001254608">
    <property type="component" value="Unassembled WGS sequence"/>
</dbReference>
<dbReference type="RefSeq" id="WP_311363183.1">
    <property type="nucleotide sequence ID" value="NZ_JAVRIC010000001.1"/>
</dbReference>
<dbReference type="SUPFAM" id="SSF140931">
    <property type="entry name" value="Fic-like"/>
    <property type="match status" value="1"/>
</dbReference>
<dbReference type="EMBL" id="JAVRIC010000001">
    <property type="protein sequence ID" value="MDT0495789.1"/>
    <property type="molecule type" value="Genomic_DNA"/>
</dbReference>
<keyword evidence="1" id="KW-0067">ATP-binding</keyword>
<dbReference type="PROSITE" id="PS51459">
    <property type="entry name" value="FIDO"/>
    <property type="match status" value="1"/>
</dbReference>
<comment type="catalytic activity">
    <reaction evidence="1">
        <text>L-threonyl-[protein] + ATP = 3-O-(5'-adenylyl)-L-threonyl-[protein] + diphosphate</text>
        <dbReference type="Rhea" id="RHEA:54292"/>
        <dbReference type="Rhea" id="RHEA-COMP:11060"/>
        <dbReference type="Rhea" id="RHEA-COMP:13847"/>
        <dbReference type="ChEBI" id="CHEBI:30013"/>
        <dbReference type="ChEBI" id="CHEBI:30616"/>
        <dbReference type="ChEBI" id="CHEBI:33019"/>
        <dbReference type="ChEBI" id="CHEBI:138113"/>
        <dbReference type="EC" id="2.7.7.108"/>
    </reaction>
</comment>
<dbReference type="Pfam" id="PF13784">
    <property type="entry name" value="Fic_N"/>
    <property type="match status" value="1"/>
</dbReference>
<dbReference type="PIRSF" id="PIRSF038925">
    <property type="entry name" value="AMP-prot_trans"/>
    <property type="match status" value="1"/>
</dbReference>
<keyword evidence="1" id="KW-0547">Nucleotide-binding</keyword>
<protein>
    <recommendedName>
        <fullName evidence="1">Protein adenylyltransferase</fullName>
        <ecNumber evidence="1">2.7.7.108</ecNumber>
    </recommendedName>
    <alternativeName>
        <fullName evidence="1">AMPylator</fullName>
    </alternativeName>
</protein>
<comment type="subunit">
    <text evidence="1">Homodimer.</text>
</comment>
<reference evidence="3 4" key="1">
    <citation type="submission" date="2023-09" db="EMBL/GenBank/DDBJ databases">
        <authorList>
            <person name="Rey-Velasco X."/>
        </authorList>
    </citation>
    <scope>NUCLEOTIDE SEQUENCE [LARGE SCALE GENOMIC DNA]</scope>
    <source>
        <strain evidence="3 4">W345</strain>
    </source>
</reference>
<dbReference type="InterPro" id="IPR026287">
    <property type="entry name" value="SoFic-like"/>
</dbReference>
<organism evidence="3 4">
    <name type="scientific">Banduia mediterranea</name>
    <dbReference type="NCBI Taxonomy" id="3075609"/>
    <lineage>
        <taxon>Bacteria</taxon>
        <taxon>Pseudomonadati</taxon>
        <taxon>Pseudomonadota</taxon>
        <taxon>Gammaproteobacteria</taxon>
        <taxon>Nevskiales</taxon>
        <taxon>Algiphilaceae</taxon>
        <taxon>Banduia</taxon>
    </lineage>
</organism>